<dbReference type="EMBL" id="CP097635">
    <property type="protein sequence ID" value="URI07505.1"/>
    <property type="molecule type" value="Genomic_DNA"/>
</dbReference>
<dbReference type="RefSeq" id="WP_250195740.1">
    <property type="nucleotide sequence ID" value="NZ_CP097635.1"/>
</dbReference>
<protein>
    <submittedName>
        <fullName evidence="1">Uncharacterized protein</fullName>
    </submittedName>
</protein>
<keyword evidence="2" id="KW-1185">Reference proteome</keyword>
<proteinExistence type="predicted"/>
<evidence type="ECO:0000313" key="2">
    <source>
        <dbReference type="Proteomes" id="UP001056201"/>
    </source>
</evidence>
<organism evidence="1 2">
    <name type="scientific">Aquincola tertiaricarbonis</name>
    <dbReference type="NCBI Taxonomy" id="391953"/>
    <lineage>
        <taxon>Bacteria</taxon>
        <taxon>Pseudomonadati</taxon>
        <taxon>Pseudomonadota</taxon>
        <taxon>Betaproteobacteria</taxon>
        <taxon>Burkholderiales</taxon>
        <taxon>Sphaerotilaceae</taxon>
        <taxon>Aquincola</taxon>
    </lineage>
</organism>
<evidence type="ECO:0000313" key="1">
    <source>
        <dbReference type="EMBL" id="URI07505.1"/>
    </source>
</evidence>
<dbReference type="Proteomes" id="UP001056201">
    <property type="component" value="Chromosome 1"/>
</dbReference>
<sequence>MNTIDIGPWSFRAPSDWKKVEGVNGIPYLESKDGTKGCYIKALTLGRTYSSATEAAAYLQGVHERNFVADPKAKWEVKQRSASTAGATASSILDLLDASSNYRVLSVVVAAPDAAVQLTLHDYACEDYRASVQAFEPVATSIRGPRSGA</sequence>
<gene>
    <name evidence="1" type="ORF">MW290_02470</name>
</gene>
<reference evidence="1" key="1">
    <citation type="submission" date="2022-05" db="EMBL/GenBank/DDBJ databases">
        <title>An RpoN-dependent PEP-CTERM gene is involved in floc formation of an Aquincola tertiaricarbonis strain.</title>
        <authorList>
            <person name="Qiu D."/>
            <person name="Xia M."/>
        </authorList>
    </citation>
    <scope>NUCLEOTIDE SEQUENCE</scope>
    <source>
        <strain evidence="1">RN12</strain>
    </source>
</reference>
<name>A0ABY4S879_AQUTE</name>
<accession>A0ABY4S879</accession>